<evidence type="ECO:0000259" key="2">
    <source>
        <dbReference type="Pfam" id="PF00755"/>
    </source>
</evidence>
<keyword evidence="1" id="KW-0012">Acyltransferase</keyword>
<sequence length="150" mass="16688">MKSNALSGNFGSQVFRERWGDCRLEADLEDSLLPLYRSQRDLSRLPVLPLAHTVALCPSTRSTLVHSSTNAGFLELVEPRSRQVLIFEALCFQLGRILDAAEAAETAVGVLTTQDRDTWADARQKSIRASSMNEESLRIIESSLLILKLD</sequence>
<evidence type="ECO:0000313" key="4">
    <source>
        <dbReference type="Proteomes" id="UP001162031"/>
    </source>
</evidence>
<name>A0AAV0UCW9_HYABA</name>
<dbReference type="InterPro" id="IPR000542">
    <property type="entry name" value="Carn_acyl_trans"/>
</dbReference>
<organism evidence="3 4">
    <name type="scientific">Hyaloperonospora brassicae</name>
    <name type="common">Brassica downy mildew</name>
    <name type="synonym">Peronospora brassicae</name>
    <dbReference type="NCBI Taxonomy" id="162125"/>
    <lineage>
        <taxon>Eukaryota</taxon>
        <taxon>Sar</taxon>
        <taxon>Stramenopiles</taxon>
        <taxon>Oomycota</taxon>
        <taxon>Peronosporomycetes</taxon>
        <taxon>Peronosporales</taxon>
        <taxon>Peronosporaceae</taxon>
        <taxon>Hyaloperonospora</taxon>
    </lineage>
</organism>
<evidence type="ECO:0000313" key="3">
    <source>
        <dbReference type="EMBL" id="CAI5734662.1"/>
    </source>
</evidence>
<dbReference type="InterPro" id="IPR042231">
    <property type="entry name" value="Cho/carn_acyl_trans_2"/>
</dbReference>
<gene>
    <name evidence="3" type="ORF">HBR001_LOCUS6235</name>
</gene>
<proteinExistence type="predicted"/>
<protein>
    <recommendedName>
        <fullName evidence="2">Choline/carnitine acyltransferase domain-containing protein</fullName>
    </recommendedName>
</protein>
<feature type="domain" description="Choline/carnitine acyltransferase" evidence="2">
    <location>
        <begin position="74"/>
        <end position="150"/>
    </location>
</feature>
<dbReference type="Gene3D" id="3.30.559.70">
    <property type="entry name" value="Choline/Carnitine o-acyltransferase, domain 2"/>
    <property type="match status" value="1"/>
</dbReference>
<dbReference type="PANTHER" id="PTHR22589">
    <property type="entry name" value="CARNITINE O-ACYLTRANSFERASE"/>
    <property type="match status" value="1"/>
</dbReference>
<accession>A0AAV0UCW9</accession>
<reference evidence="3" key="1">
    <citation type="submission" date="2022-12" db="EMBL/GenBank/DDBJ databases">
        <authorList>
            <person name="Webb A."/>
        </authorList>
    </citation>
    <scope>NUCLEOTIDE SEQUENCE</scope>
    <source>
        <strain evidence="3">Hp1</strain>
    </source>
</reference>
<keyword evidence="1" id="KW-0808">Transferase</keyword>
<dbReference type="InterPro" id="IPR039551">
    <property type="entry name" value="Cho/carn_acyl_trans"/>
</dbReference>
<dbReference type="EMBL" id="CANTFL010001238">
    <property type="protein sequence ID" value="CAI5734662.1"/>
    <property type="molecule type" value="Genomic_DNA"/>
</dbReference>
<keyword evidence="4" id="KW-1185">Reference proteome</keyword>
<dbReference type="GO" id="GO:0016746">
    <property type="term" value="F:acyltransferase activity"/>
    <property type="evidence" value="ECO:0007669"/>
    <property type="project" value="UniProtKB-KW"/>
</dbReference>
<dbReference type="AlphaFoldDB" id="A0AAV0UCW9"/>
<evidence type="ECO:0000256" key="1">
    <source>
        <dbReference type="ARBA" id="ARBA00023315"/>
    </source>
</evidence>
<dbReference type="SUPFAM" id="SSF52777">
    <property type="entry name" value="CoA-dependent acyltransferases"/>
    <property type="match status" value="1"/>
</dbReference>
<comment type="caution">
    <text evidence="3">The sequence shown here is derived from an EMBL/GenBank/DDBJ whole genome shotgun (WGS) entry which is preliminary data.</text>
</comment>
<dbReference type="Proteomes" id="UP001162031">
    <property type="component" value="Unassembled WGS sequence"/>
</dbReference>
<dbReference type="Pfam" id="PF00755">
    <property type="entry name" value="Carn_acyltransf"/>
    <property type="match status" value="1"/>
</dbReference>
<dbReference type="PANTHER" id="PTHR22589:SF103">
    <property type="entry name" value="CARNITINE O-ACETYL-TRANSFERASE, ISOFORM A-RELATED"/>
    <property type="match status" value="1"/>
</dbReference>